<dbReference type="SUPFAM" id="SSF49464">
    <property type="entry name" value="Carboxypeptidase regulatory domain-like"/>
    <property type="match status" value="1"/>
</dbReference>
<proteinExistence type="predicted"/>
<dbReference type="Gene3D" id="2.60.40.1120">
    <property type="entry name" value="Carboxypeptidase-like, regulatory domain"/>
    <property type="match status" value="1"/>
</dbReference>
<sequence length="873" mass="100160">MLKTIYILLLLPITILSQEIKLSGTAKDITNRSIESASVMVLDNTSSTLSYTYTDQNGNYNLLFEKPINNAITITISCLGYSKKEVQLDLNSEKNISQSFILEEKLEHLKEVVIASNQKIKIDRDTTTIKVASFGNKTEQTVEDILKKLPGIEVLKDGSIKAHGKYIDKLLIQGKDLFDKNYKLLSKNLDAKLLDAVQIIDGFEDNPILKKMNNSDKTALNLKLKKDKQNVWFGNILIGAGIVSENRWKESLNLGLLKKKIKLFYLADYNNSGDKATDQVSNAVIENSIFGQDRLEKTAHNHYNISSNENNSFSKSQSVFNKALFNSLSFTKKLKPNITLRGVGYFANDNQTQNSFSETIYNIGANPISNTETNLYQSKKTLSAGELELKYFANQDNYITNLLIYKNNPNRINADLIFNTSQIEQASIGKNQTFYNHLNHTYRISDTKILNNYIYFGNDLINQESKITSPFLNQFLNASSDASASQIADNSILYFGIKSKLISQYRKLEHTIALQYENSNEILNNNFIIENNRNTDYENHSKLKQNLFSVENAIRYNFSRKIDFTASLNYTQNHFDTNSMINNVSLFNSKAFLNIKKTSLGNFTFSYSENNNLPEINYLTTNPQLIDYRSFRKGTSYDGLIRNKAFSFFHTLFNDEKRFSISSSFFYLQSKRIVNSESTITNNFNFENYILSKGGDSYNGNFNIVNYFRSIKLATKLETSQNWSSNPTKANSTEYNALKSYNSTYKFSGTTYLKLPINFDFGVNYNYFQSKFNGITTKNETADFFINSNYKISKTWLAEVNSTFYKMNSNNYSFVNAVINYNPMESRFSYRFMLNNLTNEQEFTLVSLDNYTSYTSTINLVPRYLLVTAKYRF</sequence>
<accession>A0A1H2PY33</accession>
<keyword evidence="2" id="KW-1185">Reference proteome</keyword>
<gene>
    <name evidence="1" type="ORF">SAMN05444338_10110</name>
</gene>
<dbReference type="OrthoDB" id="603275at2"/>
<dbReference type="RefSeq" id="WP_091428305.1">
    <property type="nucleotide sequence ID" value="NZ_FNMV01000001.1"/>
</dbReference>
<dbReference type="SUPFAM" id="SSF56935">
    <property type="entry name" value="Porins"/>
    <property type="match status" value="1"/>
</dbReference>
<dbReference type="Pfam" id="PF13715">
    <property type="entry name" value="CarbopepD_reg_2"/>
    <property type="match status" value="1"/>
</dbReference>
<protein>
    <submittedName>
        <fullName evidence="1">CarboxypepD_reg-like domain-containing protein</fullName>
    </submittedName>
</protein>
<dbReference type="EMBL" id="FNMV01000001">
    <property type="protein sequence ID" value="SDV99756.1"/>
    <property type="molecule type" value="Genomic_DNA"/>
</dbReference>
<dbReference type="STRING" id="229203.SAMN05444338_10110"/>
<evidence type="ECO:0000313" key="2">
    <source>
        <dbReference type="Proteomes" id="UP000198569"/>
    </source>
</evidence>
<name>A0A1H2PY33_9FLAO</name>
<organism evidence="1 2">
    <name type="scientific">Flavobacterium degerlachei</name>
    <dbReference type="NCBI Taxonomy" id="229203"/>
    <lineage>
        <taxon>Bacteria</taxon>
        <taxon>Pseudomonadati</taxon>
        <taxon>Bacteroidota</taxon>
        <taxon>Flavobacteriia</taxon>
        <taxon>Flavobacteriales</taxon>
        <taxon>Flavobacteriaceae</taxon>
        <taxon>Flavobacterium</taxon>
    </lineage>
</organism>
<evidence type="ECO:0000313" key="1">
    <source>
        <dbReference type="EMBL" id="SDV99756.1"/>
    </source>
</evidence>
<reference evidence="2" key="1">
    <citation type="submission" date="2016-10" db="EMBL/GenBank/DDBJ databases">
        <authorList>
            <person name="Varghese N."/>
            <person name="Submissions S."/>
        </authorList>
    </citation>
    <scope>NUCLEOTIDE SEQUENCE [LARGE SCALE GENOMIC DNA]</scope>
    <source>
        <strain evidence="2">DSM 15718</strain>
    </source>
</reference>
<dbReference type="InterPro" id="IPR008969">
    <property type="entry name" value="CarboxyPept-like_regulatory"/>
</dbReference>
<dbReference type="AlphaFoldDB" id="A0A1H2PY33"/>
<dbReference type="Proteomes" id="UP000198569">
    <property type="component" value="Unassembled WGS sequence"/>
</dbReference>